<name>A0A1C3NHP4_9XANT</name>
<evidence type="ECO:0000256" key="1">
    <source>
        <dbReference type="SAM" id="MobiDB-lite"/>
    </source>
</evidence>
<organism evidence="2 3">
    <name type="scientific">Xanthomonas bromi</name>
    <dbReference type="NCBI Taxonomy" id="56449"/>
    <lineage>
        <taxon>Bacteria</taxon>
        <taxon>Pseudomonadati</taxon>
        <taxon>Pseudomonadota</taxon>
        <taxon>Gammaproteobacteria</taxon>
        <taxon>Lysobacterales</taxon>
        <taxon>Lysobacteraceae</taxon>
        <taxon>Xanthomonas</taxon>
    </lineage>
</organism>
<evidence type="ECO:0000313" key="2">
    <source>
        <dbReference type="EMBL" id="SBV49915.1"/>
    </source>
</evidence>
<dbReference type="AlphaFoldDB" id="A0A1C3NHP4"/>
<feature type="region of interest" description="Disordered" evidence="1">
    <location>
        <begin position="203"/>
        <end position="227"/>
    </location>
</feature>
<dbReference type="Proteomes" id="UP000092503">
    <property type="component" value="Unassembled WGS sequence"/>
</dbReference>
<dbReference type="EMBL" id="FLTX01000008">
    <property type="protein sequence ID" value="SBV49915.1"/>
    <property type="molecule type" value="Genomic_DNA"/>
</dbReference>
<evidence type="ECO:0000313" key="3">
    <source>
        <dbReference type="Proteomes" id="UP000092503"/>
    </source>
</evidence>
<accession>A0A1C3NHP4</accession>
<sequence length="227" mass="24677">MCIAVALGSANKVYAVARRAWLAFETCFLLVRFGSWRLATSIWQLLATLCGFCWPRLIRDICRVAEGKALAAAIWLQGPCPPTIAGRAASTSLKAPWRHPCRQRSRDGERARASRVGRCGWASNAPRRSAIHGARWRHLSLLHQRLSDANADVCIGKSARAPRSALSSKHRPTSWRGVPTACGTVWRHGCRHRASTDGFTACPGSGEGTAPSTSSALAHPFDSRLKA</sequence>
<proteinExistence type="predicted"/>
<dbReference type="STRING" id="56449.XBLMG947_0689"/>
<reference evidence="2 3" key="1">
    <citation type="submission" date="2016-06" db="EMBL/GenBank/DDBJ databases">
        <authorList>
            <person name="Kjaerup R.B."/>
            <person name="Dalgaard T.S."/>
            <person name="Juul-Madsen H.R."/>
        </authorList>
    </citation>
    <scope>NUCLEOTIDE SEQUENCE [LARGE SCALE GENOMIC DNA]</scope>
    <source>
        <strain evidence="2">LMG947</strain>
    </source>
</reference>
<protein>
    <submittedName>
        <fullName evidence="2">Uncharacterized protein</fullName>
    </submittedName>
</protein>
<gene>
    <name evidence="2" type="ORF">XBLMG947_0689</name>
</gene>